<sequence length="58" mass="6535">MTAWRAAGLNYINYSNIAANLLRRALKSELRDQAARRDVTSIKFTKWANGKPEKVAAN</sequence>
<accession>B0W7P3</accession>
<organism>
    <name type="scientific">Culex quinquefasciatus</name>
    <name type="common">Southern house mosquito</name>
    <name type="synonym">Culex pungens</name>
    <dbReference type="NCBI Taxonomy" id="7176"/>
    <lineage>
        <taxon>Eukaryota</taxon>
        <taxon>Metazoa</taxon>
        <taxon>Ecdysozoa</taxon>
        <taxon>Arthropoda</taxon>
        <taxon>Hexapoda</taxon>
        <taxon>Insecta</taxon>
        <taxon>Pterygota</taxon>
        <taxon>Neoptera</taxon>
        <taxon>Endopterygota</taxon>
        <taxon>Diptera</taxon>
        <taxon>Nematocera</taxon>
        <taxon>Culicoidea</taxon>
        <taxon>Culicidae</taxon>
        <taxon>Culicinae</taxon>
        <taxon>Culicini</taxon>
        <taxon>Culex</taxon>
        <taxon>Culex</taxon>
    </lineage>
</organism>
<dbReference type="PANTHER" id="PTHR12448:SF0">
    <property type="entry name" value="ATP SYNTHASE SUBUNIT EPSILON, MITOCHONDRIAL"/>
    <property type="match status" value="1"/>
</dbReference>
<evidence type="ECO:0000256" key="1">
    <source>
        <dbReference type="ARBA" id="ARBA00009502"/>
    </source>
</evidence>
<dbReference type="CDD" id="cd12153">
    <property type="entry name" value="F1-ATPase_epsilon"/>
    <property type="match status" value="1"/>
</dbReference>
<dbReference type="OrthoDB" id="269124at2759"/>
<dbReference type="InterPro" id="IPR036742">
    <property type="entry name" value="ATP_synth_F1_esu_sf_mt"/>
</dbReference>
<dbReference type="GO" id="GO:0005743">
    <property type="term" value="C:mitochondrial inner membrane"/>
    <property type="evidence" value="ECO:0007669"/>
    <property type="project" value="InterPro"/>
</dbReference>
<dbReference type="SUPFAM" id="SSF48690">
    <property type="entry name" value="Epsilon subunit of mitochondrial F1F0-ATP synthase"/>
    <property type="match status" value="1"/>
</dbReference>
<dbReference type="AlphaFoldDB" id="B0W7P3"/>
<dbReference type="HOGENOM" id="CLU_187039_3_1_1"/>
<dbReference type="Pfam" id="PF04627">
    <property type="entry name" value="ATP-synt_Eps"/>
    <property type="match status" value="1"/>
</dbReference>
<dbReference type="PANTHER" id="PTHR12448">
    <property type="entry name" value="ATP SYNTHASE EPSILON CHAIN, MITOCHONDRIAL"/>
    <property type="match status" value="1"/>
</dbReference>
<gene>
    <name evidence="3" type="primary">6034409</name>
    <name evidence="2" type="ORF">CpipJ_CPIJ003139</name>
</gene>
<dbReference type="Gene3D" id="1.10.1620.20">
    <property type="entry name" value="ATP synthase, F1 complex, epsilon subunit superfamily, mitochondrial"/>
    <property type="match status" value="1"/>
</dbReference>
<dbReference type="FunCoup" id="B0W7P3">
    <property type="interactions" value="847"/>
</dbReference>
<dbReference type="GO" id="GO:0045259">
    <property type="term" value="C:proton-transporting ATP synthase complex"/>
    <property type="evidence" value="ECO:0007669"/>
    <property type="project" value="InterPro"/>
</dbReference>
<keyword evidence="4" id="KW-1185">Reference proteome</keyword>
<evidence type="ECO:0000313" key="3">
    <source>
        <dbReference type="EnsemblMetazoa" id="CPIJ003139-PA"/>
    </source>
</evidence>
<reference evidence="2" key="1">
    <citation type="submission" date="2007-03" db="EMBL/GenBank/DDBJ databases">
        <title>Annotation of Culex pipiens quinquefasciatus.</title>
        <authorList>
            <consortium name="The Broad Institute Genome Sequencing Platform"/>
            <person name="Atkinson P.W."/>
            <person name="Hemingway J."/>
            <person name="Christensen B.M."/>
            <person name="Higgs S."/>
            <person name="Kodira C."/>
            <person name="Hannick L."/>
            <person name="Megy K."/>
            <person name="O'Leary S."/>
            <person name="Pearson M."/>
            <person name="Haas B.J."/>
            <person name="Mauceli E."/>
            <person name="Wortman J.R."/>
            <person name="Lee N.H."/>
            <person name="Guigo R."/>
            <person name="Stanke M."/>
            <person name="Alvarado L."/>
            <person name="Amedeo P."/>
            <person name="Antoine C.H."/>
            <person name="Arensburger P."/>
            <person name="Bidwell S.L."/>
            <person name="Crawford M."/>
            <person name="Camaro F."/>
            <person name="Devon K."/>
            <person name="Engels R."/>
            <person name="Hammond M."/>
            <person name="Howarth C."/>
            <person name="Koehrsen M."/>
            <person name="Lawson D."/>
            <person name="Montgomery P."/>
            <person name="Nene V."/>
            <person name="Nusbaum C."/>
            <person name="Puiu D."/>
            <person name="Romero-Severson J."/>
            <person name="Severson D.W."/>
            <person name="Shumway M."/>
            <person name="Sisk P."/>
            <person name="Stolte C."/>
            <person name="Zeng Q."/>
            <person name="Eisenstadt E."/>
            <person name="Fraser-Liggett C."/>
            <person name="Strausberg R."/>
            <person name="Galagan J."/>
            <person name="Birren B."/>
            <person name="Collins F.H."/>
        </authorList>
    </citation>
    <scope>NUCLEOTIDE SEQUENCE [LARGE SCALE GENOMIC DNA]</scope>
    <source>
        <strain evidence="2">JHB</strain>
    </source>
</reference>
<dbReference type="InterPro" id="IPR006721">
    <property type="entry name" value="ATP_synth_F1_esu_mt"/>
</dbReference>
<dbReference type="InParanoid" id="B0W7P3"/>
<dbReference type="STRING" id="7176.B0W7P3"/>
<dbReference type="EMBL" id="DS231855">
    <property type="protein sequence ID" value="EDS38187.1"/>
    <property type="molecule type" value="Genomic_DNA"/>
</dbReference>
<dbReference type="EnsemblMetazoa" id="CPIJ003139-RA">
    <property type="protein sequence ID" value="CPIJ003139-PA"/>
    <property type="gene ID" value="CPIJ003139"/>
</dbReference>
<dbReference type="GO" id="GO:0042776">
    <property type="term" value="P:proton motive force-driven mitochondrial ATP synthesis"/>
    <property type="evidence" value="ECO:0007669"/>
    <property type="project" value="TreeGrafter"/>
</dbReference>
<reference evidence="3" key="2">
    <citation type="submission" date="2020-05" db="UniProtKB">
        <authorList>
            <consortium name="EnsemblMetazoa"/>
        </authorList>
    </citation>
    <scope>IDENTIFICATION</scope>
    <source>
        <strain evidence="3">JHB</strain>
    </source>
</reference>
<evidence type="ECO:0000313" key="2">
    <source>
        <dbReference type="EMBL" id="EDS38187.1"/>
    </source>
</evidence>
<name>B0W7P3_CULQU</name>
<dbReference type="eggNOG" id="KOG3495">
    <property type="taxonomic scope" value="Eukaryota"/>
</dbReference>
<dbReference type="VEuPathDB" id="VectorBase:CQUJHB004509"/>
<dbReference type="Proteomes" id="UP000002320">
    <property type="component" value="Unassembled WGS sequence"/>
</dbReference>
<protein>
    <recommendedName>
        <fullName evidence="5">Mitochondrial ATP synthase epsilon chain</fullName>
    </recommendedName>
</protein>
<dbReference type="KEGG" id="cqu:CpipJ_CPIJ003139"/>
<evidence type="ECO:0000313" key="4">
    <source>
        <dbReference type="Proteomes" id="UP000002320"/>
    </source>
</evidence>
<dbReference type="GO" id="GO:0046933">
    <property type="term" value="F:proton-transporting ATP synthase activity, rotational mechanism"/>
    <property type="evidence" value="ECO:0007669"/>
    <property type="project" value="InterPro"/>
</dbReference>
<dbReference type="FunFam" id="1.10.1620.20:FF:000005">
    <property type="entry name" value="Uncharacterized protein, isoform A"/>
    <property type="match status" value="1"/>
</dbReference>
<dbReference type="OMA" id="IKFTQWK"/>
<proteinExistence type="inferred from homology"/>
<dbReference type="VEuPathDB" id="VectorBase:CPIJ003139"/>
<comment type="similarity">
    <text evidence="1">Belongs to the eukaryotic ATPase epsilon family.</text>
</comment>
<evidence type="ECO:0008006" key="5">
    <source>
        <dbReference type="Google" id="ProtNLM"/>
    </source>
</evidence>